<keyword evidence="5" id="KW-0119">Carbohydrate metabolism</keyword>
<dbReference type="PANTHER" id="PTHR30246:SF1">
    <property type="entry name" value="2-DEHYDRO-3-DEOXY-6-PHOSPHOGALACTONATE ALDOLASE-RELATED"/>
    <property type="match status" value="1"/>
</dbReference>
<dbReference type="CDD" id="cd00452">
    <property type="entry name" value="KDPG_aldolase"/>
    <property type="match status" value="1"/>
</dbReference>
<organism evidence="6 7">
    <name type="scientific">Paenibacillus soyae</name>
    <dbReference type="NCBI Taxonomy" id="2969249"/>
    <lineage>
        <taxon>Bacteria</taxon>
        <taxon>Bacillati</taxon>
        <taxon>Bacillota</taxon>
        <taxon>Bacilli</taxon>
        <taxon>Bacillales</taxon>
        <taxon>Paenibacillaceae</taxon>
        <taxon>Paenibacillus</taxon>
    </lineage>
</organism>
<protein>
    <submittedName>
        <fullName evidence="6">Bifunctional 4-hydroxy-2-oxoglutarate aldolase/2-dehydro-3-deoxy-phosphogluconate aldolase</fullName>
    </submittedName>
</protein>
<comment type="similarity">
    <text evidence="2">Belongs to the KHG/KDPG aldolase family.</text>
</comment>
<dbReference type="InterPro" id="IPR000887">
    <property type="entry name" value="Aldlse_KDPG_KHG"/>
</dbReference>
<keyword evidence="7" id="KW-1185">Reference proteome</keyword>
<comment type="caution">
    <text evidence="6">The sequence shown here is derived from an EMBL/GenBank/DDBJ whole genome shotgun (WGS) entry which is preliminary data.</text>
</comment>
<dbReference type="AlphaFoldDB" id="A0A9X2MQU1"/>
<proteinExistence type="inferred from homology"/>
<dbReference type="Pfam" id="PF01081">
    <property type="entry name" value="Aldolase"/>
    <property type="match status" value="1"/>
</dbReference>
<dbReference type="Proteomes" id="UP001141950">
    <property type="component" value="Unassembled WGS sequence"/>
</dbReference>
<reference evidence="6" key="1">
    <citation type="submission" date="2022-08" db="EMBL/GenBank/DDBJ databases">
        <title>The genomic sequence of strain Paenibacillus sp. SCIV0701.</title>
        <authorList>
            <person name="Zhao H."/>
        </authorList>
    </citation>
    <scope>NUCLEOTIDE SEQUENCE</scope>
    <source>
        <strain evidence="6">SCIV0701</strain>
    </source>
</reference>
<dbReference type="RefSeq" id="WP_257445986.1">
    <property type="nucleotide sequence ID" value="NZ_JANIPJ010000008.1"/>
</dbReference>
<dbReference type="InterPro" id="IPR013785">
    <property type="entry name" value="Aldolase_TIM"/>
</dbReference>
<dbReference type="EMBL" id="JANIPJ010000008">
    <property type="protein sequence ID" value="MCR2804720.1"/>
    <property type="molecule type" value="Genomic_DNA"/>
</dbReference>
<evidence type="ECO:0000256" key="1">
    <source>
        <dbReference type="ARBA" id="ARBA00004761"/>
    </source>
</evidence>
<evidence type="ECO:0000313" key="6">
    <source>
        <dbReference type="EMBL" id="MCR2804720.1"/>
    </source>
</evidence>
<evidence type="ECO:0000313" key="7">
    <source>
        <dbReference type="Proteomes" id="UP001141950"/>
    </source>
</evidence>
<sequence length="209" mass="22086">MLTVQQQINRSKIVAILRNVPLDRLPRVMEALYEGGIRVAEITLNSDGALDGIRVMRKMYEGKMSIGAGTVITALDVERATDAGAEFLISPHTDERVIEAALSHSSVPIPGALTPTEVVRAVTAGAPYVKLFPCTTFGPSYVKELLAPLNHVKFMAVGGITAKLAAAYIQAGAIAVGAGSGLVSHADVMAHNYAAITSNARELVRHIEG</sequence>
<keyword evidence="4" id="KW-0456">Lyase</keyword>
<dbReference type="PANTHER" id="PTHR30246">
    <property type="entry name" value="2-KETO-3-DEOXY-6-PHOSPHOGLUCONATE ALDOLASE"/>
    <property type="match status" value="1"/>
</dbReference>
<evidence type="ECO:0000256" key="3">
    <source>
        <dbReference type="ARBA" id="ARBA00011233"/>
    </source>
</evidence>
<dbReference type="Gene3D" id="3.20.20.70">
    <property type="entry name" value="Aldolase class I"/>
    <property type="match status" value="1"/>
</dbReference>
<evidence type="ECO:0000256" key="4">
    <source>
        <dbReference type="ARBA" id="ARBA00023239"/>
    </source>
</evidence>
<dbReference type="SUPFAM" id="SSF51569">
    <property type="entry name" value="Aldolase"/>
    <property type="match status" value="1"/>
</dbReference>
<evidence type="ECO:0000256" key="2">
    <source>
        <dbReference type="ARBA" id="ARBA00006906"/>
    </source>
</evidence>
<comment type="pathway">
    <text evidence="1">Carbohydrate acid metabolism.</text>
</comment>
<comment type="subunit">
    <text evidence="3">Homotrimer.</text>
</comment>
<dbReference type="GO" id="GO:0016829">
    <property type="term" value="F:lyase activity"/>
    <property type="evidence" value="ECO:0007669"/>
    <property type="project" value="UniProtKB-KW"/>
</dbReference>
<evidence type="ECO:0000256" key="5">
    <source>
        <dbReference type="ARBA" id="ARBA00023277"/>
    </source>
</evidence>
<accession>A0A9X2MQU1</accession>
<gene>
    <name evidence="6" type="ORF">NQZ67_12605</name>
</gene>
<name>A0A9X2MQU1_9BACL</name>
<dbReference type="NCBIfam" id="TIGR01182">
    <property type="entry name" value="eda"/>
    <property type="match status" value="1"/>
</dbReference>